<dbReference type="EMBL" id="JAQOSP010000081">
    <property type="protein sequence ID" value="MDJ1170114.1"/>
    <property type="molecule type" value="Genomic_DNA"/>
</dbReference>
<dbReference type="Proteomes" id="UP001235303">
    <property type="component" value="Unassembled WGS sequence"/>
</dbReference>
<reference evidence="2 3" key="1">
    <citation type="submission" date="2023-01" db="EMBL/GenBank/DDBJ databases">
        <title>Novel diversity within Roseofilum (Cyanobacteria; Desertifilaceae) from marine benthic mats with descriptions of four novel species.</title>
        <authorList>
            <person name="Wang Y."/>
            <person name="Berthold D.E."/>
            <person name="Hu J."/>
            <person name="Lefler F.W."/>
            <person name="Laughinghouse H.D. IV."/>
        </authorList>
    </citation>
    <scope>NUCLEOTIDE SEQUENCE [LARGE SCALE GENOMIC DNA]</scope>
    <source>
        <strain evidence="2 3">BLCC-M154</strain>
    </source>
</reference>
<sequence>MQSTKLLEIERTIRDLSLEEQQWLLERLTQQVQSQTQKNRKFSDKAMLKQQLEIMAYDPEIQEELAAIDREFNGIELDGLTQR</sequence>
<feature type="coiled-coil region" evidence="1">
    <location>
        <begin position="18"/>
        <end position="45"/>
    </location>
</feature>
<proteinExistence type="predicted"/>
<keyword evidence="1" id="KW-0175">Coiled coil</keyword>
<keyword evidence="3" id="KW-1185">Reference proteome</keyword>
<evidence type="ECO:0000313" key="3">
    <source>
        <dbReference type="Proteomes" id="UP001235303"/>
    </source>
</evidence>
<dbReference type="RefSeq" id="WP_283753871.1">
    <property type="nucleotide sequence ID" value="NZ_JAQOSP010000081.1"/>
</dbReference>
<gene>
    <name evidence="2" type="ORF">PMG71_11805</name>
</gene>
<comment type="caution">
    <text evidence="2">The sequence shown here is derived from an EMBL/GenBank/DDBJ whole genome shotgun (WGS) entry which is preliminary data.</text>
</comment>
<evidence type="ECO:0000313" key="2">
    <source>
        <dbReference type="EMBL" id="MDJ1170114.1"/>
    </source>
</evidence>
<name>A0ABT7AT87_9CYAN</name>
<evidence type="ECO:0000256" key="1">
    <source>
        <dbReference type="SAM" id="Coils"/>
    </source>
</evidence>
<organism evidence="2 3">
    <name type="scientific">Roseofilum acuticapitatum BLCC-M154</name>
    <dbReference type="NCBI Taxonomy" id="3022444"/>
    <lineage>
        <taxon>Bacteria</taxon>
        <taxon>Bacillati</taxon>
        <taxon>Cyanobacteriota</taxon>
        <taxon>Cyanophyceae</taxon>
        <taxon>Desertifilales</taxon>
        <taxon>Desertifilaceae</taxon>
        <taxon>Roseofilum</taxon>
        <taxon>Roseofilum acuticapitatum</taxon>
    </lineage>
</organism>
<protein>
    <submittedName>
        <fullName evidence="2">Uncharacterized protein</fullName>
    </submittedName>
</protein>
<accession>A0ABT7AT87</accession>